<dbReference type="AlphaFoldDB" id="A0A4Y4BDC3"/>
<organism evidence="1 2">
    <name type="scientific">Microbacterium maritypicum</name>
    <name type="common">Microbacterium liquefaciens</name>
    <dbReference type="NCBI Taxonomy" id="33918"/>
    <lineage>
        <taxon>Bacteria</taxon>
        <taxon>Bacillati</taxon>
        <taxon>Actinomycetota</taxon>
        <taxon>Actinomycetes</taxon>
        <taxon>Micrococcales</taxon>
        <taxon>Microbacteriaceae</taxon>
        <taxon>Microbacterium</taxon>
    </lineage>
</organism>
<gene>
    <name evidence="1" type="ORF">MLI01_32390</name>
</gene>
<comment type="caution">
    <text evidence="1">The sequence shown here is derived from an EMBL/GenBank/DDBJ whole genome shotgun (WGS) entry which is preliminary data.</text>
</comment>
<dbReference type="Pfam" id="PF11848">
    <property type="entry name" value="DUF3368"/>
    <property type="match status" value="1"/>
</dbReference>
<name>A0A4Y4BDC3_MICMQ</name>
<dbReference type="RefSeq" id="WP_141388352.1">
    <property type="nucleotide sequence ID" value="NZ_BJNQ01000042.1"/>
</dbReference>
<reference evidence="1 2" key="1">
    <citation type="submission" date="2019-06" db="EMBL/GenBank/DDBJ databases">
        <title>Whole genome shotgun sequence of Microbacterium liquefaciens NBRC 15037.</title>
        <authorList>
            <person name="Hosoyama A."/>
            <person name="Uohara A."/>
            <person name="Ohji S."/>
            <person name="Ichikawa N."/>
        </authorList>
    </citation>
    <scope>NUCLEOTIDE SEQUENCE [LARGE SCALE GENOMIC DNA]</scope>
    <source>
        <strain evidence="1 2">NBRC 15037</strain>
    </source>
</reference>
<sequence length="192" mass="21223">MPLILFDTVTLEHFAATGRLDLLEETYSGFDEPRWVEQVREEVRAGAGMSKSQALCQPVLDLAWLGEPVEGPLKETLRLKILLGGTDDDDEHLGEAESIAVAAEAGAVFVTDDAGAFDFARHNGMLGPANVKDACVVLWEACSLGLITDEEITQFHVDVFDAQRTMRCRCSRWPGGDSLDERIRRLNRGRSF</sequence>
<evidence type="ECO:0000313" key="2">
    <source>
        <dbReference type="Proteomes" id="UP000317410"/>
    </source>
</evidence>
<evidence type="ECO:0000313" key="1">
    <source>
        <dbReference type="EMBL" id="GEC77094.1"/>
    </source>
</evidence>
<evidence type="ECO:0008006" key="3">
    <source>
        <dbReference type="Google" id="ProtNLM"/>
    </source>
</evidence>
<dbReference type="EMBL" id="BJNQ01000042">
    <property type="protein sequence ID" value="GEC77094.1"/>
    <property type="molecule type" value="Genomic_DNA"/>
</dbReference>
<protein>
    <recommendedName>
        <fullName evidence="3">PIN domain-containing protein</fullName>
    </recommendedName>
</protein>
<proteinExistence type="predicted"/>
<dbReference type="Proteomes" id="UP000317410">
    <property type="component" value="Unassembled WGS sequence"/>
</dbReference>
<dbReference type="InterPro" id="IPR021799">
    <property type="entry name" value="PIN-like_prokaryotic"/>
</dbReference>
<accession>A0A4Y4BDC3</accession>